<keyword evidence="6" id="KW-0472">Membrane</keyword>
<evidence type="ECO:0000256" key="4">
    <source>
        <dbReference type="ARBA" id="ARBA00022452"/>
    </source>
</evidence>
<evidence type="ECO:0000256" key="7">
    <source>
        <dbReference type="ARBA" id="ARBA00023237"/>
    </source>
</evidence>
<dbReference type="SUPFAM" id="SSF56954">
    <property type="entry name" value="Outer membrane efflux proteins (OEP)"/>
    <property type="match status" value="1"/>
</dbReference>
<dbReference type="Pfam" id="PF02321">
    <property type="entry name" value="OEP"/>
    <property type="match status" value="1"/>
</dbReference>
<comment type="similarity">
    <text evidence="2">Belongs to the outer membrane factor (OMF) (TC 1.B.17) family.</text>
</comment>
<reference evidence="9 10" key="1">
    <citation type="submission" date="2018-08" db="EMBL/GenBank/DDBJ databases">
        <title>A genome reference for cultivated species of the human gut microbiota.</title>
        <authorList>
            <person name="Zou Y."/>
            <person name="Xue W."/>
            <person name="Luo G."/>
        </authorList>
    </citation>
    <scope>NUCLEOTIDE SEQUENCE [LARGE SCALE GENOMIC DNA]</scope>
    <source>
        <strain evidence="9 10">OF02-7</strain>
    </source>
</reference>
<dbReference type="EMBL" id="QSCR01000005">
    <property type="protein sequence ID" value="RGY19779.1"/>
    <property type="molecule type" value="Genomic_DNA"/>
</dbReference>
<dbReference type="GO" id="GO:0009279">
    <property type="term" value="C:cell outer membrane"/>
    <property type="evidence" value="ECO:0007669"/>
    <property type="project" value="UniProtKB-SubCell"/>
</dbReference>
<dbReference type="GO" id="GO:0015562">
    <property type="term" value="F:efflux transmembrane transporter activity"/>
    <property type="evidence" value="ECO:0007669"/>
    <property type="project" value="InterPro"/>
</dbReference>
<evidence type="ECO:0000256" key="6">
    <source>
        <dbReference type="ARBA" id="ARBA00023136"/>
    </source>
</evidence>
<protein>
    <recommendedName>
        <fullName evidence="11">TolC family protein</fullName>
    </recommendedName>
</protein>
<dbReference type="GO" id="GO:1990281">
    <property type="term" value="C:efflux pump complex"/>
    <property type="evidence" value="ECO:0007669"/>
    <property type="project" value="TreeGrafter"/>
</dbReference>
<comment type="subcellular location">
    <subcellularLocation>
        <location evidence="1">Cell outer membrane</location>
    </subcellularLocation>
</comment>
<evidence type="ECO:0000256" key="8">
    <source>
        <dbReference type="SAM" id="SignalP"/>
    </source>
</evidence>
<feature type="chain" id="PRO_5019098473" description="TolC family protein" evidence="8">
    <location>
        <begin position="21"/>
        <end position="257"/>
    </location>
</feature>
<evidence type="ECO:0000313" key="10">
    <source>
        <dbReference type="Proteomes" id="UP000286063"/>
    </source>
</evidence>
<dbReference type="InterPro" id="IPR051906">
    <property type="entry name" value="TolC-like"/>
</dbReference>
<keyword evidence="5" id="KW-0812">Transmembrane</keyword>
<dbReference type="RefSeq" id="WP_117774804.1">
    <property type="nucleotide sequence ID" value="NZ_CAUGOG010000002.1"/>
</dbReference>
<comment type="caution">
    <text evidence="9">The sequence shown here is derived from an EMBL/GenBank/DDBJ whole genome shotgun (WGS) entry which is preliminary data.</text>
</comment>
<feature type="signal peptide" evidence="8">
    <location>
        <begin position="1"/>
        <end position="20"/>
    </location>
</feature>
<organism evidence="9 10">
    <name type="scientific">Butyricimonas virosa</name>
    <dbReference type="NCBI Taxonomy" id="544645"/>
    <lineage>
        <taxon>Bacteria</taxon>
        <taxon>Pseudomonadati</taxon>
        <taxon>Bacteroidota</taxon>
        <taxon>Bacteroidia</taxon>
        <taxon>Bacteroidales</taxon>
        <taxon>Odoribacteraceae</taxon>
        <taxon>Butyricimonas</taxon>
    </lineage>
</organism>
<accession>A0A413IQY3</accession>
<dbReference type="AlphaFoldDB" id="A0A413IQY3"/>
<keyword evidence="7" id="KW-0998">Cell outer membrane</keyword>
<evidence type="ECO:0000256" key="3">
    <source>
        <dbReference type="ARBA" id="ARBA00022448"/>
    </source>
</evidence>
<dbReference type="GO" id="GO:0015288">
    <property type="term" value="F:porin activity"/>
    <property type="evidence" value="ECO:0007669"/>
    <property type="project" value="TreeGrafter"/>
</dbReference>
<dbReference type="InterPro" id="IPR003423">
    <property type="entry name" value="OMP_efflux"/>
</dbReference>
<keyword evidence="8" id="KW-0732">Signal</keyword>
<dbReference type="Gene3D" id="1.20.1600.10">
    <property type="entry name" value="Outer membrane efflux proteins (OEP)"/>
    <property type="match status" value="1"/>
</dbReference>
<name>A0A413IQY3_9BACT</name>
<dbReference type="PANTHER" id="PTHR30026:SF20">
    <property type="entry name" value="OUTER MEMBRANE PROTEIN TOLC"/>
    <property type="match status" value="1"/>
</dbReference>
<dbReference type="OrthoDB" id="1048244at2"/>
<keyword evidence="3" id="KW-0813">Transport</keyword>
<sequence length="257" mass="29802">MGAKYIIIVCLLCADFVCFAQEKQKRDSIPPYESFVPQTLTTNEYINYQLPPLDSLFEGAKTNPRLKAIGASIEAARNDLKTAKRDWLQYFSVRAGYTYGILGTYTDQESQYTPLTTVYSGATQNSWSVGANIIIPFNRFFSHRVNVKKQKELVKNAEYTQQIKFDEIKNEIIELYCNIQYQLKLLKLATESITLYNAEYQVAELDYINNKNNKDRSLSDLKHSQKVAKIEYEKIINELNIMFLKLELISNIHFRNQ</sequence>
<dbReference type="Proteomes" id="UP000286063">
    <property type="component" value="Unassembled WGS sequence"/>
</dbReference>
<evidence type="ECO:0008006" key="11">
    <source>
        <dbReference type="Google" id="ProtNLM"/>
    </source>
</evidence>
<evidence type="ECO:0000256" key="5">
    <source>
        <dbReference type="ARBA" id="ARBA00022692"/>
    </source>
</evidence>
<keyword evidence="4" id="KW-1134">Transmembrane beta strand</keyword>
<evidence type="ECO:0000313" key="9">
    <source>
        <dbReference type="EMBL" id="RGY19779.1"/>
    </source>
</evidence>
<gene>
    <name evidence="9" type="ORF">DXA50_05345</name>
</gene>
<dbReference type="PANTHER" id="PTHR30026">
    <property type="entry name" value="OUTER MEMBRANE PROTEIN TOLC"/>
    <property type="match status" value="1"/>
</dbReference>
<evidence type="ECO:0000256" key="2">
    <source>
        <dbReference type="ARBA" id="ARBA00007613"/>
    </source>
</evidence>
<proteinExistence type="inferred from homology"/>
<evidence type="ECO:0000256" key="1">
    <source>
        <dbReference type="ARBA" id="ARBA00004442"/>
    </source>
</evidence>